<evidence type="ECO:0000256" key="7">
    <source>
        <dbReference type="PIRSR" id="PIRSR000446-1"/>
    </source>
</evidence>
<dbReference type="InterPro" id="IPR016035">
    <property type="entry name" value="Acyl_Trfase/lysoPLipase"/>
</dbReference>
<name>A0A194AF31_9BACT</name>
<keyword evidence="10" id="KW-1185">Reference proteome</keyword>
<reference evidence="10" key="1">
    <citation type="submission" date="2016-06" db="EMBL/GenBank/DDBJ databases">
        <title>Draft genome sequence of Desulfoplanes formicivorans strain Pf12B.</title>
        <authorList>
            <person name="Watanabe M."/>
            <person name="Kojima H."/>
            <person name="Fukui M."/>
        </authorList>
    </citation>
    <scope>NUCLEOTIDE SEQUENCE [LARGE SCALE GENOMIC DNA]</scope>
    <source>
        <strain evidence="10">Pf12B</strain>
    </source>
</reference>
<dbReference type="RefSeq" id="WP_069857206.1">
    <property type="nucleotide sequence ID" value="NZ_BDFE01000006.1"/>
</dbReference>
<evidence type="ECO:0000256" key="3">
    <source>
        <dbReference type="ARBA" id="ARBA00022679"/>
    </source>
</evidence>
<dbReference type="InterPro" id="IPR050858">
    <property type="entry name" value="Mal-CoA-ACP_Trans/PKS_FabD"/>
</dbReference>
<evidence type="ECO:0000256" key="1">
    <source>
        <dbReference type="ARBA" id="ARBA00013258"/>
    </source>
</evidence>
<dbReference type="Pfam" id="PF00698">
    <property type="entry name" value="Acyl_transf_1"/>
    <property type="match status" value="1"/>
</dbReference>
<evidence type="ECO:0000259" key="8">
    <source>
        <dbReference type="SMART" id="SM00827"/>
    </source>
</evidence>
<dbReference type="Gene3D" id="3.40.366.10">
    <property type="entry name" value="Malonyl-Coenzyme A Acyl Carrier Protein, domain 2"/>
    <property type="match status" value="1"/>
</dbReference>
<dbReference type="Proteomes" id="UP000095200">
    <property type="component" value="Unassembled WGS sequence"/>
</dbReference>
<dbReference type="SUPFAM" id="SSF52151">
    <property type="entry name" value="FabD/lysophospholipase-like"/>
    <property type="match status" value="1"/>
</dbReference>
<accession>A0A194AF31</accession>
<sequence>MTTTNPLTAILFPGQGSQCPGMGRDLAEYWSDAMELWVRAEKISGFALREIYWDNDVQAMAQTAYLQPALTVVNAALWGFVKSRLSPACAAGHSLGEFSALFASGVLSINDTLDLVCLRGRLMAEASKNSEGKMAAILKLSRETVETLVEDVRKSLDQEILIANYNTPVQFVISGTQSAVSQVASLAKQAKGRAVLLPVSGAFHSPMMAEPAAELAKAMAKVDWKAPVFPVYLNASAQQADDPRVIQRVMTRQMTSSVYWTQLVTAQWEAGIRRFIELGPKGVLSRMTGQILMDHKDDILSENIETLQQAQTL</sequence>
<gene>
    <name evidence="9" type="ORF">DPF_0396</name>
</gene>
<evidence type="ECO:0000256" key="5">
    <source>
        <dbReference type="ARBA" id="ARBA00048462"/>
    </source>
</evidence>
<dbReference type="OrthoDB" id="9808564at2"/>
<evidence type="ECO:0000256" key="6">
    <source>
        <dbReference type="PIRNR" id="PIRNR000446"/>
    </source>
</evidence>
<feature type="active site" evidence="7">
    <location>
        <position position="94"/>
    </location>
</feature>
<dbReference type="InterPro" id="IPR001227">
    <property type="entry name" value="Ac_transferase_dom_sf"/>
</dbReference>
<dbReference type="GO" id="GO:0006633">
    <property type="term" value="P:fatty acid biosynthetic process"/>
    <property type="evidence" value="ECO:0007669"/>
    <property type="project" value="TreeGrafter"/>
</dbReference>
<dbReference type="SUPFAM" id="SSF55048">
    <property type="entry name" value="Probable ACP-binding domain of malonyl-CoA ACP transacylase"/>
    <property type="match status" value="1"/>
</dbReference>
<dbReference type="InterPro" id="IPR014043">
    <property type="entry name" value="Acyl_transferase_dom"/>
</dbReference>
<dbReference type="PANTHER" id="PTHR42681">
    <property type="entry name" value="MALONYL-COA-ACYL CARRIER PROTEIN TRANSACYLASE, MITOCHONDRIAL"/>
    <property type="match status" value="1"/>
</dbReference>
<proteinExistence type="inferred from homology"/>
<dbReference type="STRING" id="1592317.DPF_0396"/>
<comment type="similarity">
    <text evidence="6">Belongs to the fabD family.</text>
</comment>
<dbReference type="SMART" id="SM00827">
    <property type="entry name" value="PKS_AT"/>
    <property type="match status" value="1"/>
</dbReference>
<comment type="catalytic activity">
    <reaction evidence="5 6">
        <text>holo-[ACP] + malonyl-CoA = malonyl-[ACP] + CoA</text>
        <dbReference type="Rhea" id="RHEA:41792"/>
        <dbReference type="Rhea" id="RHEA-COMP:9623"/>
        <dbReference type="Rhea" id="RHEA-COMP:9685"/>
        <dbReference type="ChEBI" id="CHEBI:57287"/>
        <dbReference type="ChEBI" id="CHEBI:57384"/>
        <dbReference type="ChEBI" id="CHEBI:64479"/>
        <dbReference type="ChEBI" id="CHEBI:78449"/>
        <dbReference type="EC" id="2.3.1.39"/>
    </reaction>
</comment>
<dbReference type="GO" id="GO:0004314">
    <property type="term" value="F:[acyl-carrier-protein] S-malonyltransferase activity"/>
    <property type="evidence" value="ECO:0007669"/>
    <property type="project" value="UniProtKB-EC"/>
</dbReference>
<evidence type="ECO:0000256" key="4">
    <source>
        <dbReference type="ARBA" id="ARBA00023315"/>
    </source>
</evidence>
<dbReference type="Gene3D" id="3.30.70.250">
    <property type="entry name" value="Malonyl-CoA ACP transacylase, ACP-binding"/>
    <property type="match status" value="1"/>
</dbReference>
<dbReference type="EC" id="2.3.1.39" evidence="1 6"/>
<feature type="active site" evidence="7">
    <location>
        <position position="204"/>
    </location>
</feature>
<dbReference type="InterPro" id="IPR024925">
    <property type="entry name" value="Malonyl_CoA-ACP_transAc"/>
</dbReference>
<keyword evidence="3 6" id="KW-0808">Transferase</keyword>
<feature type="domain" description="Malonyl-CoA:ACP transacylase (MAT)" evidence="8">
    <location>
        <begin position="11"/>
        <end position="311"/>
    </location>
</feature>
<evidence type="ECO:0000256" key="2">
    <source>
        <dbReference type="ARBA" id="ARBA00018953"/>
    </source>
</evidence>
<organism evidence="9 10">
    <name type="scientific">Desulfoplanes formicivorans</name>
    <dbReference type="NCBI Taxonomy" id="1592317"/>
    <lineage>
        <taxon>Bacteria</taxon>
        <taxon>Pseudomonadati</taxon>
        <taxon>Thermodesulfobacteriota</taxon>
        <taxon>Desulfovibrionia</taxon>
        <taxon>Desulfovibrionales</taxon>
        <taxon>Desulfoplanaceae</taxon>
        <taxon>Desulfoplanes</taxon>
    </lineage>
</organism>
<dbReference type="GO" id="GO:0005829">
    <property type="term" value="C:cytosol"/>
    <property type="evidence" value="ECO:0007669"/>
    <property type="project" value="TreeGrafter"/>
</dbReference>
<dbReference type="InterPro" id="IPR016036">
    <property type="entry name" value="Malonyl_transacylase_ACP-bd"/>
</dbReference>
<keyword evidence="4 6" id="KW-0012">Acyltransferase</keyword>
<evidence type="ECO:0000313" key="10">
    <source>
        <dbReference type="Proteomes" id="UP000095200"/>
    </source>
</evidence>
<dbReference type="PANTHER" id="PTHR42681:SF1">
    <property type="entry name" value="MALONYL-COA-ACYL CARRIER PROTEIN TRANSACYLASE, MITOCHONDRIAL"/>
    <property type="match status" value="1"/>
</dbReference>
<dbReference type="EMBL" id="BDFE01000006">
    <property type="protein sequence ID" value="GAU07701.1"/>
    <property type="molecule type" value="Genomic_DNA"/>
</dbReference>
<evidence type="ECO:0000313" key="9">
    <source>
        <dbReference type="EMBL" id="GAU07701.1"/>
    </source>
</evidence>
<comment type="caution">
    <text evidence="9">The sequence shown here is derived from an EMBL/GenBank/DDBJ whole genome shotgun (WGS) entry which is preliminary data.</text>
</comment>
<protein>
    <recommendedName>
        <fullName evidence="2 6">Malonyl CoA-acyl carrier protein transacylase</fullName>
        <ecNumber evidence="1 6">2.3.1.39</ecNumber>
    </recommendedName>
</protein>
<dbReference type="AlphaFoldDB" id="A0A194AF31"/>
<dbReference type="PIRSF" id="PIRSF000446">
    <property type="entry name" value="Mct"/>
    <property type="match status" value="1"/>
</dbReference>